<dbReference type="SMART" id="SM00718">
    <property type="entry name" value="DM4_12"/>
    <property type="match status" value="1"/>
</dbReference>
<accession>A0A482WW07</accession>
<keyword evidence="4" id="KW-1185">Reference proteome</keyword>
<feature type="signal peptide" evidence="2">
    <location>
        <begin position="1"/>
        <end position="20"/>
    </location>
</feature>
<dbReference type="Pfam" id="PF10229">
    <property type="entry name" value="MMADHC"/>
    <property type="match status" value="1"/>
</dbReference>
<name>A0A482WW07_LAOST</name>
<keyword evidence="1" id="KW-1133">Transmembrane helix</keyword>
<dbReference type="Pfam" id="PF07841">
    <property type="entry name" value="DM4_12"/>
    <property type="match status" value="1"/>
</dbReference>
<dbReference type="AlphaFoldDB" id="A0A482WW07"/>
<comment type="caution">
    <text evidence="3">The sequence shown here is derived from an EMBL/GenBank/DDBJ whole genome shotgun (WGS) entry which is preliminary data.</text>
</comment>
<keyword evidence="1" id="KW-0812">Transmembrane</keyword>
<feature type="transmembrane region" description="Helical" evidence="1">
    <location>
        <begin position="44"/>
        <end position="72"/>
    </location>
</feature>
<keyword evidence="1" id="KW-0472">Membrane</keyword>
<dbReference type="Proteomes" id="UP000291343">
    <property type="component" value="Unassembled WGS sequence"/>
</dbReference>
<dbReference type="PANTHER" id="PTHR13192:SF3">
    <property type="entry name" value="COBALAMIN TRAFFICKING PROTEIN CBLD"/>
    <property type="match status" value="1"/>
</dbReference>
<evidence type="ECO:0000313" key="3">
    <source>
        <dbReference type="EMBL" id="RZF37472.1"/>
    </source>
</evidence>
<dbReference type="PANTHER" id="PTHR13192">
    <property type="entry name" value="MY011 PROTEIN"/>
    <property type="match status" value="1"/>
</dbReference>
<dbReference type="SMR" id="A0A482WW07"/>
<dbReference type="OrthoDB" id="10263782at2759"/>
<dbReference type="InParanoid" id="A0A482WW07"/>
<dbReference type="InterPro" id="IPR006631">
    <property type="entry name" value="DM4_12"/>
</dbReference>
<evidence type="ECO:0000256" key="2">
    <source>
        <dbReference type="SAM" id="SignalP"/>
    </source>
</evidence>
<reference evidence="3 4" key="1">
    <citation type="journal article" date="2017" name="Gigascience">
        <title>Genome sequence of the small brown planthopper, Laodelphax striatellus.</title>
        <authorList>
            <person name="Zhu J."/>
            <person name="Jiang F."/>
            <person name="Wang X."/>
            <person name="Yang P."/>
            <person name="Bao Y."/>
            <person name="Zhao W."/>
            <person name="Wang W."/>
            <person name="Lu H."/>
            <person name="Wang Q."/>
            <person name="Cui N."/>
            <person name="Li J."/>
            <person name="Chen X."/>
            <person name="Luo L."/>
            <person name="Yu J."/>
            <person name="Kang L."/>
            <person name="Cui F."/>
        </authorList>
    </citation>
    <scope>NUCLEOTIDE SEQUENCE [LARGE SCALE GENOMIC DNA]</scope>
    <source>
        <strain evidence="3">Lst14</strain>
    </source>
</reference>
<evidence type="ECO:0000313" key="4">
    <source>
        <dbReference type="Proteomes" id="UP000291343"/>
    </source>
</evidence>
<sequence length="450" mass="50337">MQIIFCALVISACLHRLTLAANSALGEKKLERRKRYLAFPKGSSLQLVYCFLVAALGSQNIFTVGITLGLAWEIPTNFPAKLALKTQHSMRRRDGRSLYPKLEAFLHKLGMNGRACVLRAICEAMYRNSSTVSFIEEVVHSVFTYPEADDYEQEQSNIYDLPRTIIHLLEPFTPEWKVHHLPLTTHTQTGTGQEQTDDFVFWKVGHRHGSSSSKLLSSFKVVTKRADPLEELSSGPGRHLAAVNSNWELLDPNGYSFFLPGSIGLAWTEPNHIDSLSQFLGIDSFNLECSVQECPILLRQGVIDIFPGAKLNNGSLTVMTLTHNLSKTNKNKKMSDQEWEKITKLFVMVAQDICMKLKMSNYWADFINPFSGLPYLNAYYNPKVLDADKRLASSGYSVLERNNCRVIASPAKTKTSNVVGIIYTSSPVNSGVVQDVASSQTISLSDFEIR</sequence>
<keyword evidence="2" id="KW-0732">Signal</keyword>
<dbReference type="GO" id="GO:0005739">
    <property type="term" value="C:mitochondrion"/>
    <property type="evidence" value="ECO:0007669"/>
    <property type="project" value="TreeGrafter"/>
</dbReference>
<proteinExistence type="predicted"/>
<dbReference type="STRING" id="195883.A0A482WW07"/>
<organism evidence="3 4">
    <name type="scientific">Laodelphax striatellus</name>
    <name type="common">Small brown planthopper</name>
    <name type="synonym">Delphax striatella</name>
    <dbReference type="NCBI Taxonomy" id="195883"/>
    <lineage>
        <taxon>Eukaryota</taxon>
        <taxon>Metazoa</taxon>
        <taxon>Ecdysozoa</taxon>
        <taxon>Arthropoda</taxon>
        <taxon>Hexapoda</taxon>
        <taxon>Insecta</taxon>
        <taxon>Pterygota</taxon>
        <taxon>Neoptera</taxon>
        <taxon>Paraneoptera</taxon>
        <taxon>Hemiptera</taxon>
        <taxon>Auchenorrhyncha</taxon>
        <taxon>Fulgoroidea</taxon>
        <taxon>Delphacidae</taxon>
        <taxon>Criomorphinae</taxon>
        <taxon>Laodelphax</taxon>
    </lineage>
</organism>
<evidence type="ECO:0000256" key="1">
    <source>
        <dbReference type="SAM" id="Phobius"/>
    </source>
</evidence>
<dbReference type="InterPro" id="IPR019362">
    <property type="entry name" value="MMADHC"/>
</dbReference>
<gene>
    <name evidence="3" type="ORF">LSTR_LSTR005347</name>
</gene>
<protein>
    <submittedName>
        <fullName evidence="3">Uncharacterized protein</fullName>
    </submittedName>
</protein>
<dbReference type="EMBL" id="QKKF02024294">
    <property type="protein sequence ID" value="RZF37472.1"/>
    <property type="molecule type" value="Genomic_DNA"/>
</dbReference>
<dbReference type="GO" id="GO:0009235">
    <property type="term" value="P:cobalamin metabolic process"/>
    <property type="evidence" value="ECO:0007669"/>
    <property type="project" value="InterPro"/>
</dbReference>
<feature type="chain" id="PRO_5019842247" evidence="2">
    <location>
        <begin position="21"/>
        <end position="450"/>
    </location>
</feature>